<dbReference type="AlphaFoldDB" id="A0A4R5BNL0"/>
<feature type="transmembrane region" description="Helical" evidence="5">
    <location>
        <begin position="75"/>
        <end position="93"/>
    </location>
</feature>
<comment type="caution">
    <text evidence="7">The sequence shown here is derived from an EMBL/GenBank/DDBJ whole genome shotgun (WGS) entry which is preliminary data.</text>
</comment>
<comment type="subcellular location">
    <subcellularLocation>
        <location evidence="1">Cell membrane</location>
        <topology evidence="1">Multi-pass membrane protein</topology>
    </subcellularLocation>
</comment>
<evidence type="ECO:0000256" key="2">
    <source>
        <dbReference type="ARBA" id="ARBA00022692"/>
    </source>
</evidence>
<protein>
    <submittedName>
        <fullName evidence="7">MFS transporter</fullName>
    </submittedName>
</protein>
<keyword evidence="8" id="KW-1185">Reference proteome</keyword>
<dbReference type="PANTHER" id="PTHR23508">
    <property type="entry name" value="CARBOXYLIC ACID TRANSPORTER PROTEIN HOMOLOG"/>
    <property type="match status" value="1"/>
</dbReference>
<evidence type="ECO:0000256" key="5">
    <source>
        <dbReference type="SAM" id="Phobius"/>
    </source>
</evidence>
<feature type="transmembrane region" description="Helical" evidence="5">
    <location>
        <begin position="105"/>
        <end position="123"/>
    </location>
</feature>
<dbReference type="PANTHER" id="PTHR23508:SF10">
    <property type="entry name" value="CARBOXYLIC ACID TRANSPORTER PROTEIN HOMOLOG"/>
    <property type="match status" value="1"/>
</dbReference>
<dbReference type="Pfam" id="PF07690">
    <property type="entry name" value="MFS_1"/>
    <property type="match status" value="1"/>
</dbReference>
<dbReference type="Proteomes" id="UP000294723">
    <property type="component" value="Unassembled WGS sequence"/>
</dbReference>
<evidence type="ECO:0000256" key="4">
    <source>
        <dbReference type="ARBA" id="ARBA00023136"/>
    </source>
</evidence>
<dbReference type="SUPFAM" id="SSF103473">
    <property type="entry name" value="MFS general substrate transporter"/>
    <property type="match status" value="1"/>
</dbReference>
<evidence type="ECO:0000313" key="7">
    <source>
        <dbReference type="EMBL" id="TDD88441.1"/>
    </source>
</evidence>
<keyword evidence="3 5" id="KW-1133">Transmembrane helix</keyword>
<feature type="transmembrane region" description="Helical" evidence="5">
    <location>
        <begin position="244"/>
        <end position="263"/>
    </location>
</feature>
<gene>
    <name evidence="7" type="ORF">E1202_14120</name>
</gene>
<dbReference type="GO" id="GO:0005886">
    <property type="term" value="C:plasma membrane"/>
    <property type="evidence" value="ECO:0007669"/>
    <property type="project" value="UniProtKB-SubCell"/>
</dbReference>
<evidence type="ECO:0000259" key="6">
    <source>
        <dbReference type="PROSITE" id="PS50850"/>
    </source>
</evidence>
<feature type="transmembrane region" description="Helical" evidence="5">
    <location>
        <begin position="316"/>
        <end position="334"/>
    </location>
</feature>
<sequence length="439" mass="45062">MRFGGPAQRSAHAAAGHRYIGHGGSMDSTPAPARPWRTALLAGMASFLDSSALVTAGIVVGTLYADGMGLSDGQIGLVLGLQTTAFAVGALFGGRLGDRFGRRRVFTWSLVVYAVGAGLFVVAGGPASLIIGAVAIGLAIGADLPVSLALINEQAPEGKKAALVVFSSVLWNIGIAVTMLLSAVLSGLGATGGRVLFGYLVVVALVVLGLRLTMRESAEWQAARQAVEVGEAVRFRDLAQLVRPPLLIGLLATGLYYAMWNVGANTMGQFGSFLHVNVGGGDVATYSLVSTIGLGVGLVAGFVFMRLVDTAARPRMFAAGSAIIVLAWIVPLVAGFHEFSLLATLLLSGLGSSFAGETLYKVWSQELFPTLLRGTAQGATIAFGRIAAALVGFGTPALASASPALTFTGVALLAVLAGAIGLFWIPRIPGARQLTAAER</sequence>
<reference evidence="7 8" key="1">
    <citation type="submission" date="2019-03" db="EMBL/GenBank/DDBJ databases">
        <title>Draft genome sequences of novel Actinobacteria.</title>
        <authorList>
            <person name="Sahin N."/>
            <person name="Ay H."/>
            <person name="Saygin H."/>
        </authorList>
    </citation>
    <scope>NUCLEOTIDE SEQUENCE [LARGE SCALE GENOMIC DNA]</scope>
    <source>
        <strain evidence="7 8">5K548</strain>
    </source>
</reference>
<feature type="transmembrane region" description="Helical" evidence="5">
    <location>
        <begin position="405"/>
        <end position="425"/>
    </location>
</feature>
<proteinExistence type="predicted"/>
<keyword evidence="4 5" id="KW-0472">Membrane</keyword>
<feature type="transmembrane region" description="Helical" evidence="5">
    <location>
        <begin position="196"/>
        <end position="214"/>
    </location>
</feature>
<dbReference type="GO" id="GO:0046943">
    <property type="term" value="F:carboxylic acid transmembrane transporter activity"/>
    <property type="evidence" value="ECO:0007669"/>
    <property type="project" value="TreeGrafter"/>
</dbReference>
<feature type="domain" description="Major facilitator superfamily (MFS) profile" evidence="6">
    <location>
        <begin position="38"/>
        <end position="429"/>
    </location>
</feature>
<feature type="transmembrane region" description="Helical" evidence="5">
    <location>
        <begin position="129"/>
        <end position="151"/>
    </location>
</feature>
<evidence type="ECO:0000256" key="1">
    <source>
        <dbReference type="ARBA" id="ARBA00004651"/>
    </source>
</evidence>
<dbReference type="InterPro" id="IPR011701">
    <property type="entry name" value="MFS"/>
</dbReference>
<organism evidence="7 8">
    <name type="scientific">Saccharopolyspora karakumensis</name>
    <dbReference type="NCBI Taxonomy" id="2530386"/>
    <lineage>
        <taxon>Bacteria</taxon>
        <taxon>Bacillati</taxon>
        <taxon>Actinomycetota</taxon>
        <taxon>Actinomycetes</taxon>
        <taxon>Pseudonocardiales</taxon>
        <taxon>Pseudonocardiaceae</taxon>
        <taxon>Saccharopolyspora</taxon>
    </lineage>
</organism>
<dbReference type="PROSITE" id="PS50850">
    <property type="entry name" value="MFS"/>
    <property type="match status" value="1"/>
</dbReference>
<feature type="transmembrane region" description="Helical" evidence="5">
    <location>
        <begin position="39"/>
        <end position="63"/>
    </location>
</feature>
<evidence type="ECO:0000256" key="3">
    <source>
        <dbReference type="ARBA" id="ARBA00022989"/>
    </source>
</evidence>
<dbReference type="Gene3D" id="1.20.1250.20">
    <property type="entry name" value="MFS general substrate transporter like domains"/>
    <property type="match status" value="2"/>
</dbReference>
<accession>A0A4R5BNL0</accession>
<feature type="transmembrane region" description="Helical" evidence="5">
    <location>
        <begin position="163"/>
        <end position="184"/>
    </location>
</feature>
<dbReference type="EMBL" id="SMLA01000017">
    <property type="protein sequence ID" value="TDD88441.1"/>
    <property type="molecule type" value="Genomic_DNA"/>
</dbReference>
<keyword evidence="2 5" id="KW-0812">Transmembrane</keyword>
<evidence type="ECO:0000313" key="8">
    <source>
        <dbReference type="Proteomes" id="UP000294723"/>
    </source>
</evidence>
<dbReference type="InterPro" id="IPR020846">
    <property type="entry name" value="MFS_dom"/>
</dbReference>
<feature type="transmembrane region" description="Helical" evidence="5">
    <location>
        <begin position="283"/>
        <end position="304"/>
    </location>
</feature>
<dbReference type="InterPro" id="IPR036259">
    <property type="entry name" value="MFS_trans_sf"/>
</dbReference>
<name>A0A4R5BNL0_9PSEU</name>